<organism evidence="1 2">
    <name type="scientific">Lentilactobacillus terminaliae</name>
    <dbReference type="NCBI Taxonomy" id="3003483"/>
    <lineage>
        <taxon>Bacteria</taxon>
        <taxon>Bacillati</taxon>
        <taxon>Bacillota</taxon>
        <taxon>Bacilli</taxon>
        <taxon>Lactobacillales</taxon>
        <taxon>Lactobacillaceae</taxon>
        <taxon>Lentilactobacillus</taxon>
    </lineage>
</organism>
<dbReference type="EMBL" id="CP168151">
    <property type="protein sequence ID" value="XFD39171.1"/>
    <property type="molecule type" value="Genomic_DNA"/>
</dbReference>
<reference evidence="1" key="1">
    <citation type="submission" date="2024-08" db="EMBL/GenBank/DDBJ databases">
        <title>Lentilactobacillus sp. nov., isolated from tree bark.</title>
        <authorList>
            <person name="Phuengjayaem S."/>
            <person name="Tanasupawat S."/>
        </authorList>
    </citation>
    <scope>NUCLEOTIDE SEQUENCE</scope>
    <source>
        <strain evidence="1">SPB1-3</strain>
    </source>
</reference>
<proteinExistence type="predicted"/>
<protein>
    <submittedName>
        <fullName evidence="1">RND family transporter</fullName>
    </submittedName>
</protein>
<gene>
    <name evidence="1" type="ORF">O0236_006975</name>
</gene>
<keyword evidence="2" id="KW-1185">Reference proteome</keyword>
<evidence type="ECO:0000313" key="1">
    <source>
        <dbReference type="EMBL" id="XFD39171.1"/>
    </source>
</evidence>
<accession>A0ACD5DDE5</accession>
<name>A0ACD5DDE5_9LACO</name>
<evidence type="ECO:0000313" key="2">
    <source>
        <dbReference type="Proteomes" id="UP001149860"/>
    </source>
</evidence>
<sequence length="878" mass="96534">MIFLQKFFSKIGQAIHDHALLSIIVTLILTVLIGLGLPQIKMDMSNAMFVNKNSSLYKNTNEYQKHFGGQTFVISVKNKSGDVVNSDTFKKLNGFTEQIDKNNSIHSTTSIVNILNEQLDKAKTTKGSGSGFGTNNPKLQKAINEQMTAKQQKQLQADIQKSFTSSQKQKIQQYTQGILTTQQKMAAQQAMQAAVAKGANPAQLQANPDTMMQAIKMSKRQTAQIQAYSMSILTQKQKTMMAAETLKMLPKVQNMDNNLIHQFIYSNDGKVSKSMNQILPKNGKYALVTVTMAAGGSMNSQKAMYKKINTALKDNHLKSDGIKTRIGGMPAVSGTVGDEMTHSMMIMLVLAVVLMIVILALIFPVRRRLLPLIFVLPGLIWTFGIMGWAHISLTMATMATLPIIIGLGTDFGVQFLNRYEEEFRRDHDVMWATTETITHTGPAVGTAVTVMIFSFLTMYIAKAPMMHYFGLTLAIGVAACYIVELVFMFSVLALRDRKADVSKLSKIKTENSWLSKALSKYATWVAHHAVIVLLVGIVLGGIGFFYESSIPVETNMMKMIPQSMPAVKDTDAVQKVAGSTTNLTYLVKSDHKLTTADVKYLDSFGRKEANKYHHIQSVTSLATTLKDTSGNSTLPTNNAAVNTGIKNMPKVMKDTLITNDQKYTSIAFKIDPGLGSNESYDLMKDINHDIKNEPKGIKIVTAGDQSMALQGVKNMTANHGLIIIAGLAIIFIVLLLVYRNIRDAFYPLMPIVIVLGLSPLTLKLMNTSYNPVTIALSSLVLGIGTEFTILILERFMEEEKKNGDTLTAIQTAIGSVGQAITVSGLTVIGGFSTLMFISFPVLRSFGLITVLDTAYSLICALTILPAMMYLFRSRKKNK</sequence>
<dbReference type="Proteomes" id="UP001149860">
    <property type="component" value="Chromosome"/>
</dbReference>